<dbReference type="Proteomes" id="UP000886833">
    <property type="component" value="Unassembled WGS sequence"/>
</dbReference>
<reference evidence="8" key="1">
    <citation type="submission" date="2020-10" db="EMBL/GenBank/DDBJ databases">
        <authorList>
            <person name="Gilroy R."/>
        </authorList>
    </citation>
    <scope>NUCLEOTIDE SEQUENCE</scope>
    <source>
        <strain evidence="8">CHK195-26880</strain>
    </source>
</reference>
<feature type="transmembrane region" description="Helical" evidence="6">
    <location>
        <begin position="290"/>
        <end position="309"/>
    </location>
</feature>
<evidence type="ECO:0000256" key="5">
    <source>
        <dbReference type="ARBA" id="ARBA00023136"/>
    </source>
</evidence>
<dbReference type="PIRSF" id="PIRSF018968">
    <property type="entry name" value="ABC_permease_BceB"/>
    <property type="match status" value="1"/>
</dbReference>
<name>A0A9D1GAQ7_9FIRM</name>
<dbReference type="PANTHER" id="PTHR46795:SF3">
    <property type="entry name" value="ABC TRANSPORTER PERMEASE"/>
    <property type="match status" value="1"/>
</dbReference>
<dbReference type="EMBL" id="DVKQ01000059">
    <property type="protein sequence ID" value="HIT37715.1"/>
    <property type="molecule type" value="Genomic_DNA"/>
</dbReference>
<feature type="transmembrane region" description="Helical" evidence="6">
    <location>
        <begin position="237"/>
        <end position="263"/>
    </location>
</feature>
<evidence type="ECO:0000313" key="8">
    <source>
        <dbReference type="EMBL" id="HIT37715.1"/>
    </source>
</evidence>
<feature type="domain" description="ABC3 transporter permease C-terminal" evidence="7">
    <location>
        <begin position="64"/>
        <end position="179"/>
    </location>
</feature>
<evidence type="ECO:0000256" key="4">
    <source>
        <dbReference type="ARBA" id="ARBA00022989"/>
    </source>
</evidence>
<dbReference type="PANTHER" id="PTHR46795">
    <property type="entry name" value="ABC TRANSPORTER PERMEASE-RELATED-RELATED"/>
    <property type="match status" value="1"/>
</dbReference>
<evidence type="ECO:0000259" key="7">
    <source>
        <dbReference type="Pfam" id="PF02687"/>
    </source>
</evidence>
<feature type="transmembrane region" description="Helical" evidence="6">
    <location>
        <begin position="202"/>
        <end position="222"/>
    </location>
</feature>
<dbReference type="GO" id="GO:0055085">
    <property type="term" value="P:transmembrane transport"/>
    <property type="evidence" value="ECO:0007669"/>
    <property type="project" value="UniProtKB-UniRule"/>
</dbReference>
<comment type="similarity">
    <text evidence="6">Belongs to the ABC-4 integral membrane protein family.</text>
</comment>
<evidence type="ECO:0000256" key="6">
    <source>
        <dbReference type="PIRNR" id="PIRNR018968"/>
    </source>
</evidence>
<dbReference type="AlphaFoldDB" id="A0A9D1GAQ7"/>
<accession>A0A9D1GAQ7</accession>
<sequence>MLFKLAFKNIKKSVSDYAIYFFTLVLGVAIFYVFNAIDSQTAMMRVSESTRDIIDLMLNMLSGVSVFVSFVLGFLIIYASRFLMKRRNKEFGIYMTLGMSKGKISKILVVETFLIGLLSLVVGLVLGCALSQVMSVIVANMFEADLTEFTFVISTNAIIKTIIYFSIMYLLVMIFNTISVSRCKLIDLINANKKTETVKLKNPYLCIVIFVIAVVMLGYAYYQVTGNVENLRETWQVFLPIGLGAVGTFLLFFSLSGLVLRVLQHFKKFYYKGLNSFTIKQFSSKINTTVFSMTVICLMLFVTICVFSSCMSMKNAMTSNLQELAPIDIQFLKTKNIPKEYMEEFGYSEQQVNNSYISIEEDLNSVGFNINDYYKDIVNINTYTTPNLTLKDTLGSTYSYMKEKYPFMTYDAIEEIVTVSDYNKVAKLLGLDTYTLDSDEYLVIADYDNMVSVRNAALGLNTPIIIDGKTYYPKYDKCKDGFLVISNSHINAGVFIVPDDAVSNLTVEEEYMYANYKADTEEEKQEIEDLLISKSDALTNIGSTISAGTRLSIYEGSVGLGALVTFIGLYLGVIFLISSAAILALKELSEATENKERFKMLRKIGADEKLINKALFRQIAIFFLAPLVIAIIHSIFGIMFCNYILETFGNESLLLAIVLTALLLVIIYGGYLLITYYCSKRIIKE</sequence>
<keyword evidence="5 6" id="KW-0472">Membrane</keyword>
<dbReference type="InterPro" id="IPR027022">
    <property type="entry name" value="ABC_permease_BceB-typ"/>
</dbReference>
<evidence type="ECO:0000256" key="1">
    <source>
        <dbReference type="ARBA" id="ARBA00004651"/>
    </source>
</evidence>
<feature type="transmembrane region" description="Helical" evidence="6">
    <location>
        <begin position="109"/>
        <end position="142"/>
    </location>
</feature>
<feature type="transmembrane region" description="Helical" evidence="6">
    <location>
        <begin position="560"/>
        <end position="585"/>
    </location>
</feature>
<feature type="transmembrane region" description="Helical" evidence="6">
    <location>
        <begin position="57"/>
        <end position="79"/>
    </location>
</feature>
<dbReference type="Pfam" id="PF02687">
    <property type="entry name" value="FtsX"/>
    <property type="match status" value="1"/>
</dbReference>
<feature type="transmembrane region" description="Helical" evidence="6">
    <location>
        <begin position="652"/>
        <end position="674"/>
    </location>
</feature>
<dbReference type="InterPro" id="IPR052536">
    <property type="entry name" value="ABC-4_Integral_Memb_Prot"/>
</dbReference>
<proteinExistence type="inferred from homology"/>
<evidence type="ECO:0000256" key="3">
    <source>
        <dbReference type="ARBA" id="ARBA00022692"/>
    </source>
</evidence>
<comment type="caution">
    <text evidence="8">The sequence shown here is derived from an EMBL/GenBank/DDBJ whole genome shotgun (WGS) entry which is preliminary data.</text>
</comment>
<dbReference type="InterPro" id="IPR003838">
    <property type="entry name" value="ABC3_permease_C"/>
</dbReference>
<comment type="subcellular location">
    <subcellularLocation>
        <location evidence="1 6">Cell membrane</location>
        <topology evidence="1 6">Multi-pass membrane protein</topology>
    </subcellularLocation>
</comment>
<organism evidence="8 9">
    <name type="scientific">Candidatus Onthousia faecipullorum</name>
    <dbReference type="NCBI Taxonomy" id="2840887"/>
    <lineage>
        <taxon>Bacteria</taxon>
        <taxon>Bacillati</taxon>
        <taxon>Bacillota</taxon>
        <taxon>Bacilli</taxon>
        <taxon>Candidatus Onthousia</taxon>
    </lineage>
</organism>
<evidence type="ECO:0000313" key="9">
    <source>
        <dbReference type="Proteomes" id="UP000886833"/>
    </source>
</evidence>
<keyword evidence="6" id="KW-0813">Transport</keyword>
<protein>
    <submittedName>
        <fullName evidence="8">FtsX-like permease family protein</fullName>
    </submittedName>
</protein>
<feature type="transmembrane region" description="Helical" evidence="6">
    <location>
        <begin position="17"/>
        <end position="37"/>
    </location>
</feature>
<dbReference type="GO" id="GO:0005886">
    <property type="term" value="C:plasma membrane"/>
    <property type="evidence" value="ECO:0007669"/>
    <property type="project" value="UniProtKB-SubCell"/>
</dbReference>
<keyword evidence="4 6" id="KW-1133">Transmembrane helix</keyword>
<keyword evidence="3 6" id="KW-0812">Transmembrane</keyword>
<reference evidence="8" key="2">
    <citation type="journal article" date="2021" name="PeerJ">
        <title>Extensive microbial diversity within the chicken gut microbiome revealed by metagenomics and culture.</title>
        <authorList>
            <person name="Gilroy R."/>
            <person name="Ravi A."/>
            <person name="Getino M."/>
            <person name="Pursley I."/>
            <person name="Horton D.L."/>
            <person name="Alikhan N.F."/>
            <person name="Baker D."/>
            <person name="Gharbi K."/>
            <person name="Hall N."/>
            <person name="Watson M."/>
            <person name="Adriaenssens E.M."/>
            <person name="Foster-Nyarko E."/>
            <person name="Jarju S."/>
            <person name="Secka A."/>
            <person name="Antonio M."/>
            <person name="Oren A."/>
            <person name="Chaudhuri R.R."/>
            <person name="La Ragione R."/>
            <person name="Hildebrand F."/>
            <person name="Pallen M.J."/>
        </authorList>
    </citation>
    <scope>NUCLEOTIDE SEQUENCE</scope>
    <source>
        <strain evidence="8">CHK195-26880</strain>
    </source>
</reference>
<keyword evidence="2 6" id="KW-1003">Cell membrane</keyword>
<gene>
    <name evidence="8" type="ORF">IAB59_04505</name>
</gene>
<feature type="transmembrane region" description="Helical" evidence="6">
    <location>
        <begin position="619"/>
        <end position="640"/>
    </location>
</feature>
<evidence type="ECO:0000256" key="2">
    <source>
        <dbReference type="ARBA" id="ARBA00022475"/>
    </source>
</evidence>